<evidence type="ECO:0000256" key="1">
    <source>
        <dbReference type="ARBA" id="ARBA00005446"/>
    </source>
</evidence>
<accession>A0A0L0UR59</accession>
<dbReference type="GO" id="GO:0005634">
    <property type="term" value="C:nucleus"/>
    <property type="evidence" value="ECO:0007669"/>
    <property type="project" value="TreeGrafter"/>
</dbReference>
<dbReference type="InterPro" id="IPR027417">
    <property type="entry name" value="P-loop_NTPase"/>
</dbReference>
<keyword evidence="3" id="KW-0067">ATP-binding</keyword>
<dbReference type="GO" id="GO:0043138">
    <property type="term" value="F:3'-5' DNA helicase activity"/>
    <property type="evidence" value="ECO:0007669"/>
    <property type="project" value="UniProtKB-EC"/>
</dbReference>
<sequence length="1953" mass="217304">MANKNVDEEPVEEPAIPCKKCDKMFFTDGMRKTHVRKEHQERVKVALHDGTEVWVDREPGNGFLCPTPRCRSVSANPNNLQSHARGCTPQKVAAALNFHSVARHPPTMVPFVNQISYHDVLTKVQCVWNHHAKIFICNGCHTGIAHQAFDSHFSKQHKDVKYSSKEVWDAMLELAPLAELAYPPNKMPPDHKASVPYPAIEGLFLYEGLTCILDGETVCKEKSMYNHFLEHHKDLQKDWREHTRGVYCQSLYQGTNRKLFPVVQYGDATPAIPLELSEREREVGQRAPSSEALLGIAQLEELDLGGFKSWVPVEPDAASVGLFIHSSGIYHHLEDCKEITSNDNISSVAQPAELANWQPVMLDWLKTRMKRIYTKNTIQLRRLVLSNSVKIDSPNPFTSLQEDKTHSTYADTLTSLMLFVFKWREHKLAELWNPAQKPLALLVAKFFGEPTPTSPVSETILRQIDEIVYHLSAFANRMHASSSIQSSLEQFVAFSMLKPDGSYHKAEVLTHAISNIFYISRLGYMNYYQCHAQALEDRLHEEGVEPEVVNEKLQDFTQKTFRSLIDDSYNSPLTTLHSWQRLGFTVISNTRLPDATSWVDSECETLAVKHDTVTVSGIRMAIHAAFNKLDLLMNSLKATKALYAHNQYALLSAWMTGTDKRGVLAPNWRECAGHKGVDLGDIWNRVACWRWLADADKVAQYIFFLYHVACGQPGRGTEESVLSIYNLDSTPRNIYWRSGRFMVQSWYHKGQNMTNKSKPRQVYLTPQLSVHLHNYLAYIRPIQLAMLKYIGKEEVLADMQRFLFVGCRVGRWKTADQTRILSNIFVESGLAGLGTASWRQCSASIARAHLPGMPGVDSDVGLDEDSGVQNVVDLQRNHSSAIANKHYGFSSGSGLSREMEVLFQRASEMWQDLWGIRTPAQVYAQPDQVLEDVAPEVAARQALVIFTGKKGALFRSPHQEAWVTALFRKNVNMLVVSRTGGGKSFVYMLPPLVRPKEQIVVIQPLRALINQTIQDLKDFRVRVEEWVFGQPLSPDASVIVVMSEKAALPEFHQAASHRPPARIIIDEAHAILDDRKFRPYGEGLARLTDIATQFVFTTGSLPPSQQDDLIKGVFGLDNVQPFRECTFRPELQVDIRATSVGSVQAFVGLCCGLISAKLVKDSDRAIIFIENKSRVNEVVTALGAHVKGYHGDLEERVKGKMAVEWRKEEKSVMVATSGFGAGINYPHVRLVVIWGLPTREKASRVFQQIGRAGRDQLPAYVLLVPYSSDMNPATDDFQTTLLMTGRCPAGVFSDYKDLDVRTCANYPNKPAKCNQCTHSVPSETNPSESVHDSPSIVHERPEPDMPPPSPKKQRTNPPVEIPPVPLANRPTPSTSKYQLIDLTEDDDDIRIASPTAFRKESLPLSPASAVPARLRVSSASPAKPSMPGSGHGRDQPLPQRGTAGSGPEVVPVNATAADDTLPKASETTRLLLILAKFAPAAEANFSGRVCGWCLMGLPSAIVSHEFECDHFIGMCEHCCGEHSPETCEWGPFSRFMALAPKMDHPWICTSCALPSDIHAGYHKSAPNTDVCKNGFAGVAYEVAVWAFRHHHKFLGRWTRSTGSPEEFGTWLATYDTNQGWLNVVNIFLMMYDYQAKRIVVAGSPSTPKSAGHAVQGLDSRGTTPQGTYSALSQSGGTTRPTAPLSDPFRSQSSVTYPFPMKGPLGINSAGTTGQASGQSRVDSMISLSMAGFESPTARHSTQLAHRIEQSRIQATGTPSSSTVAAQNNTADRNQCYSQLQLALSKFTAHRERHQDNPCPWCYAADYSLDSHRQKDCRRMEGLCFRCMGDHPSAECEVEYFSVLLKDTRGLGFVCYGCALPGGQNSAIPFHTDESRAGSCTNGFIGVALAVALKFYYDHPALATEMTGSEMNVFEYIKWLARPQGRGPNNWPNVLNVYLRAESATMENGIRMVT</sequence>
<evidence type="ECO:0000256" key="6">
    <source>
        <dbReference type="SAM" id="MobiDB-lite"/>
    </source>
</evidence>
<reference evidence="10" key="1">
    <citation type="submission" date="2014-03" db="EMBL/GenBank/DDBJ databases">
        <title>The Genome Sequence of Puccinia striiformis f. sp. tritici PST-78.</title>
        <authorList>
            <consortium name="The Broad Institute Genome Sequencing Platform"/>
            <person name="Cuomo C."/>
            <person name="Hulbert S."/>
            <person name="Chen X."/>
            <person name="Walker B."/>
            <person name="Young S.K."/>
            <person name="Zeng Q."/>
            <person name="Gargeya S."/>
            <person name="Fitzgerald M."/>
            <person name="Haas B."/>
            <person name="Abouelleil A."/>
            <person name="Alvarado L."/>
            <person name="Arachchi H.M."/>
            <person name="Berlin A.M."/>
            <person name="Chapman S.B."/>
            <person name="Goldberg J."/>
            <person name="Griggs A."/>
            <person name="Gujja S."/>
            <person name="Hansen M."/>
            <person name="Howarth C."/>
            <person name="Imamovic A."/>
            <person name="Larimer J."/>
            <person name="McCowan C."/>
            <person name="Montmayeur A."/>
            <person name="Murphy C."/>
            <person name="Neiman D."/>
            <person name="Pearson M."/>
            <person name="Priest M."/>
            <person name="Roberts A."/>
            <person name="Saif S."/>
            <person name="Shea T."/>
            <person name="Sisk P."/>
            <person name="Sykes S."/>
            <person name="Wortman J."/>
            <person name="Nusbaum C."/>
            <person name="Birren B."/>
        </authorList>
    </citation>
    <scope>NUCLEOTIDE SEQUENCE [LARGE SCALE GENOMIC DNA]</scope>
    <source>
        <strain evidence="10">race PST-78</strain>
    </source>
</reference>
<proteinExistence type="inferred from homology"/>
<dbReference type="InterPro" id="IPR022698">
    <property type="entry name" value="OrsD"/>
</dbReference>
<evidence type="ECO:0000259" key="7">
    <source>
        <dbReference type="PROSITE" id="PS51192"/>
    </source>
</evidence>
<feature type="compositionally biased region" description="Polar residues" evidence="6">
    <location>
        <begin position="1660"/>
        <end position="1680"/>
    </location>
</feature>
<evidence type="ECO:0000313" key="10">
    <source>
        <dbReference type="Proteomes" id="UP000054564"/>
    </source>
</evidence>
<name>A0A0L0UR59_9BASI</name>
<dbReference type="GO" id="GO:0005524">
    <property type="term" value="F:ATP binding"/>
    <property type="evidence" value="ECO:0007669"/>
    <property type="project" value="UniProtKB-KW"/>
</dbReference>
<feature type="region of interest" description="Disordered" evidence="6">
    <location>
        <begin position="1644"/>
        <end position="1690"/>
    </location>
</feature>
<dbReference type="SUPFAM" id="SSF52540">
    <property type="entry name" value="P-loop containing nucleoside triphosphate hydrolases"/>
    <property type="match status" value="1"/>
</dbReference>
<organism evidence="9 10">
    <name type="scientific">Puccinia striiformis f. sp. tritici PST-78</name>
    <dbReference type="NCBI Taxonomy" id="1165861"/>
    <lineage>
        <taxon>Eukaryota</taxon>
        <taxon>Fungi</taxon>
        <taxon>Dikarya</taxon>
        <taxon>Basidiomycota</taxon>
        <taxon>Pucciniomycotina</taxon>
        <taxon>Pucciniomycetes</taxon>
        <taxon>Pucciniales</taxon>
        <taxon>Pucciniaceae</taxon>
        <taxon>Puccinia</taxon>
    </lineage>
</organism>
<dbReference type="InterPro" id="IPR011545">
    <property type="entry name" value="DEAD/DEAH_box_helicase_dom"/>
</dbReference>
<keyword evidence="10" id="KW-1185">Reference proteome</keyword>
<evidence type="ECO:0000313" key="9">
    <source>
        <dbReference type="EMBL" id="KNE89528.1"/>
    </source>
</evidence>
<dbReference type="InterPro" id="IPR013087">
    <property type="entry name" value="Znf_C2H2_type"/>
</dbReference>
<feature type="domain" description="Helicase C-terminal" evidence="8">
    <location>
        <begin position="1153"/>
        <end position="1299"/>
    </location>
</feature>
<dbReference type="Pfam" id="PF00271">
    <property type="entry name" value="Helicase_C"/>
    <property type="match status" value="1"/>
</dbReference>
<dbReference type="Pfam" id="PF00270">
    <property type="entry name" value="DEAD"/>
    <property type="match status" value="1"/>
</dbReference>
<dbReference type="STRING" id="1165861.A0A0L0UR59"/>
<evidence type="ECO:0000256" key="3">
    <source>
        <dbReference type="ARBA" id="ARBA00022840"/>
    </source>
</evidence>
<feature type="compositionally biased region" description="Polar residues" evidence="6">
    <location>
        <begin position="1314"/>
        <end position="1328"/>
    </location>
</feature>
<keyword evidence="2" id="KW-0547">Nucleotide-binding</keyword>
<evidence type="ECO:0000259" key="8">
    <source>
        <dbReference type="PROSITE" id="PS51194"/>
    </source>
</evidence>
<comment type="catalytic activity">
    <reaction evidence="4">
        <text>Couples ATP hydrolysis with the unwinding of duplex DNA by translocating in the 3'-5' direction.</text>
        <dbReference type="EC" id="5.6.2.4"/>
    </reaction>
</comment>
<dbReference type="Proteomes" id="UP000054564">
    <property type="component" value="Unassembled WGS sequence"/>
</dbReference>
<dbReference type="GO" id="GO:0003676">
    <property type="term" value="F:nucleic acid binding"/>
    <property type="evidence" value="ECO:0007669"/>
    <property type="project" value="InterPro"/>
</dbReference>
<protein>
    <recommendedName>
        <fullName evidence="5">DNA 3'-5' helicase</fullName>
        <ecNumber evidence="5">5.6.2.4</ecNumber>
    </recommendedName>
</protein>
<gene>
    <name evidence="9" type="ORF">PSTG_17015</name>
</gene>
<dbReference type="PANTHER" id="PTHR13710">
    <property type="entry name" value="DNA HELICASE RECQ FAMILY MEMBER"/>
    <property type="match status" value="1"/>
</dbReference>
<dbReference type="OrthoDB" id="2507468at2759"/>
<dbReference type="Pfam" id="PF12013">
    <property type="entry name" value="OrsD"/>
    <property type="match status" value="1"/>
</dbReference>
<feature type="region of interest" description="Disordered" evidence="6">
    <location>
        <begin position="1403"/>
        <end position="1461"/>
    </location>
</feature>
<dbReference type="Gene3D" id="3.40.50.300">
    <property type="entry name" value="P-loop containing nucleotide triphosphate hydrolases"/>
    <property type="match status" value="2"/>
</dbReference>
<dbReference type="SMART" id="SM00490">
    <property type="entry name" value="HELICc"/>
    <property type="match status" value="1"/>
</dbReference>
<feature type="domain" description="Helicase ATP-binding" evidence="7">
    <location>
        <begin position="964"/>
        <end position="1119"/>
    </location>
</feature>
<feature type="region of interest" description="Disordered" evidence="6">
    <location>
        <begin position="1311"/>
        <end position="1382"/>
    </location>
</feature>
<dbReference type="PROSITE" id="PS51194">
    <property type="entry name" value="HELICASE_CTER"/>
    <property type="match status" value="1"/>
</dbReference>
<dbReference type="SMART" id="SM00487">
    <property type="entry name" value="DEXDc"/>
    <property type="match status" value="1"/>
</dbReference>
<dbReference type="EMBL" id="AJIL01000338">
    <property type="protein sequence ID" value="KNE89528.1"/>
    <property type="molecule type" value="Genomic_DNA"/>
</dbReference>
<dbReference type="InterPro" id="IPR014001">
    <property type="entry name" value="Helicase_ATP-bd"/>
</dbReference>
<evidence type="ECO:0000256" key="2">
    <source>
        <dbReference type="ARBA" id="ARBA00022741"/>
    </source>
</evidence>
<dbReference type="GO" id="GO:0005694">
    <property type="term" value="C:chromosome"/>
    <property type="evidence" value="ECO:0007669"/>
    <property type="project" value="TreeGrafter"/>
</dbReference>
<dbReference type="PANTHER" id="PTHR13710:SF145">
    <property type="entry name" value="ATP-DEPENDENT DNA HELICASE"/>
    <property type="match status" value="1"/>
</dbReference>
<comment type="caution">
    <text evidence="9">The sequence shown here is derived from an EMBL/GenBank/DDBJ whole genome shotgun (WGS) entry which is preliminary data.</text>
</comment>
<evidence type="ECO:0000256" key="4">
    <source>
        <dbReference type="ARBA" id="ARBA00034617"/>
    </source>
</evidence>
<comment type="similarity">
    <text evidence="1">Belongs to the helicase family. RecQ subfamily.</text>
</comment>
<dbReference type="InterPro" id="IPR001650">
    <property type="entry name" value="Helicase_C-like"/>
</dbReference>
<dbReference type="EC" id="5.6.2.4" evidence="5"/>
<evidence type="ECO:0000256" key="5">
    <source>
        <dbReference type="ARBA" id="ARBA00034808"/>
    </source>
</evidence>
<dbReference type="PROSITE" id="PS00028">
    <property type="entry name" value="ZINC_FINGER_C2H2_1"/>
    <property type="match status" value="1"/>
</dbReference>
<dbReference type="PROSITE" id="PS51192">
    <property type="entry name" value="HELICASE_ATP_BIND_1"/>
    <property type="match status" value="1"/>
</dbReference>